<keyword evidence="2" id="KW-1185">Reference proteome</keyword>
<gene>
    <name evidence="1" type="primary">sgrT</name>
    <name evidence="1" type="ORF">EH207_14295</name>
</gene>
<sequence length="54" mass="6775">MAISQLYRFYQTYLLTCNAKWLRWMSAEQRMALLQQATQWRIEAMSEEEYRHWI</sequence>
<evidence type="ECO:0000313" key="1">
    <source>
        <dbReference type="EMBL" id="QCR09585.1"/>
    </source>
</evidence>
<dbReference type="EMBL" id="CP034035">
    <property type="protein sequence ID" value="QCR09585.1"/>
    <property type="molecule type" value="Genomic_DNA"/>
</dbReference>
<proteinExistence type="predicted"/>
<dbReference type="Proteomes" id="UP000299580">
    <property type="component" value="Chromosome"/>
</dbReference>
<dbReference type="AlphaFoldDB" id="A0A4P8QZ49"/>
<protein>
    <submittedName>
        <fullName evidence="1">Glucose uptake inhibitor SgrT</fullName>
    </submittedName>
</protein>
<dbReference type="RefSeq" id="WP_137714591.1">
    <property type="nucleotide sequence ID" value="NZ_CP034035.1"/>
</dbReference>
<organism evidence="1 2">
    <name type="scientific">Brenneria rubrifaciens</name>
    <dbReference type="NCBI Taxonomy" id="55213"/>
    <lineage>
        <taxon>Bacteria</taxon>
        <taxon>Pseudomonadati</taxon>
        <taxon>Pseudomonadota</taxon>
        <taxon>Gammaproteobacteria</taxon>
        <taxon>Enterobacterales</taxon>
        <taxon>Pectobacteriaceae</taxon>
        <taxon>Brenneria</taxon>
    </lineage>
</organism>
<dbReference type="Pfam" id="PF15894">
    <property type="entry name" value="SgrT"/>
    <property type="match status" value="1"/>
</dbReference>
<dbReference type="OrthoDB" id="6428746at2"/>
<accession>A0A4P8QZ49</accession>
<reference evidence="1 2" key="1">
    <citation type="submission" date="2018-11" db="EMBL/GenBank/DDBJ databases">
        <title>Genome sequences of Brenneria nigrifluens and Brenneria rubrifaciens.</title>
        <authorList>
            <person name="Poret-Peterson A.T."/>
            <person name="McClean A.E."/>
            <person name="Kluepfel D.A."/>
        </authorList>
    </citation>
    <scope>NUCLEOTIDE SEQUENCE [LARGE SCALE GENOMIC DNA]</scope>
    <source>
        <strain evidence="1 2">6D370</strain>
    </source>
</reference>
<dbReference type="GO" id="GO:0046325">
    <property type="term" value="P:negative regulation of D-glucose import"/>
    <property type="evidence" value="ECO:0007669"/>
    <property type="project" value="InterPro"/>
</dbReference>
<dbReference type="KEGG" id="brb:EH207_14295"/>
<dbReference type="InterPro" id="IPR031767">
    <property type="entry name" value="SgrT"/>
</dbReference>
<name>A0A4P8QZ49_9GAMM</name>
<evidence type="ECO:0000313" key="2">
    <source>
        <dbReference type="Proteomes" id="UP000299580"/>
    </source>
</evidence>